<proteinExistence type="predicted"/>
<reference evidence="1 2" key="1">
    <citation type="submission" date="2016-09" db="EMBL/GenBank/DDBJ databases">
        <title>Genomic analysis reveals versatility of anaerobic energy metabolism of Geosporobacter ferrireducens IRF9 of phylum Firmicutes.</title>
        <authorList>
            <person name="Kim S.-J."/>
        </authorList>
    </citation>
    <scope>NUCLEOTIDE SEQUENCE [LARGE SCALE GENOMIC DNA]</scope>
    <source>
        <strain evidence="1 2">IRF9</strain>
    </source>
</reference>
<dbReference type="STRING" id="1424294.Gferi_07695"/>
<dbReference type="EMBL" id="CP017269">
    <property type="protein sequence ID" value="AOT69464.1"/>
    <property type="molecule type" value="Genomic_DNA"/>
</dbReference>
<dbReference type="Pfam" id="PF02596">
    <property type="entry name" value="DUF169"/>
    <property type="match status" value="1"/>
</dbReference>
<dbReference type="RefSeq" id="WP_069975162.1">
    <property type="nucleotide sequence ID" value="NZ_CP017269.1"/>
</dbReference>
<dbReference type="PANTHER" id="PTHR37954:SF3">
    <property type="entry name" value="DUF169 DOMAIN-CONTAINING PROTEIN"/>
    <property type="match status" value="1"/>
</dbReference>
<organism evidence="1 2">
    <name type="scientific">Geosporobacter ferrireducens</name>
    <dbReference type="NCBI Taxonomy" id="1424294"/>
    <lineage>
        <taxon>Bacteria</taxon>
        <taxon>Bacillati</taxon>
        <taxon>Bacillota</taxon>
        <taxon>Clostridia</taxon>
        <taxon>Peptostreptococcales</taxon>
        <taxon>Thermotaleaceae</taxon>
        <taxon>Geosporobacter</taxon>
    </lineage>
</organism>
<dbReference type="PANTHER" id="PTHR37954">
    <property type="entry name" value="BLL4979 PROTEIN"/>
    <property type="match status" value="1"/>
</dbReference>
<dbReference type="InterPro" id="IPR003748">
    <property type="entry name" value="DUF169"/>
</dbReference>
<sequence>MVNKADVEKAYAVLDLDRQIVGIKIIKSKAEFEQAQAKELTYPLAYCVAVKHATKGIAVKMTKKFSGCRGSTRALGLTPPTESFYNGQDGCALGLYESPEIAASVAKQMKFCPPDTYGVMIKPLEQFEADPDVVLMVGDSYQIMRVIQGYSYVYGMQPNFNMLGNQAICVECTSYPLMTNQINVSLLCSGTRFLAKWRHTEVAVGIPFEKFAKVIEGVRLTVNAVEMNERKRVIQAKLAKLGYDGSEIRFNYTYYLKLEQEKRKQRKEVD</sequence>
<name>A0A1D8GEY1_9FIRM</name>
<protein>
    <recommendedName>
        <fullName evidence="3">DUF169 domain-containing protein</fullName>
    </recommendedName>
</protein>
<keyword evidence="2" id="KW-1185">Reference proteome</keyword>
<dbReference type="AlphaFoldDB" id="A0A1D8GEY1"/>
<dbReference type="KEGG" id="gfe:Gferi_07695"/>
<evidence type="ECO:0000313" key="2">
    <source>
        <dbReference type="Proteomes" id="UP000095743"/>
    </source>
</evidence>
<dbReference type="OrthoDB" id="378658at2"/>
<evidence type="ECO:0000313" key="1">
    <source>
        <dbReference type="EMBL" id="AOT69464.1"/>
    </source>
</evidence>
<evidence type="ECO:0008006" key="3">
    <source>
        <dbReference type="Google" id="ProtNLM"/>
    </source>
</evidence>
<gene>
    <name evidence="1" type="ORF">Gferi_07695</name>
</gene>
<accession>A0A1D8GEY1</accession>
<dbReference type="Proteomes" id="UP000095743">
    <property type="component" value="Chromosome"/>
</dbReference>